<evidence type="ECO:0000259" key="1">
    <source>
        <dbReference type="SMART" id="SM00871"/>
    </source>
</evidence>
<dbReference type="Gene3D" id="3.20.80.10">
    <property type="entry name" value="Regulatory factor, effector binding domain"/>
    <property type="match status" value="1"/>
</dbReference>
<organism evidence="2 3">
    <name type="scientific">Blastococcus haudaquaticus</name>
    <dbReference type="NCBI Taxonomy" id="1938745"/>
    <lineage>
        <taxon>Bacteria</taxon>
        <taxon>Bacillati</taxon>
        <taxon>Actinomycetota</taxon>
        <taxon>Actinomycetes</taxon>
        <taxon>Geodermatophilales</taxon>
        <taxon>Geodermatophilaceae</taxon>
        <taxon>Blastococcus</taxon>
    </lineage>
</organism>
<dbReference type="OrthoDB" id="7849865at2"/>
<accession>A0A286H5B6</accession>
<gene>
    <name evidence="2" type="ORF">SAMN06272739_3949</name>
</gene>
<name>A0A286H5B6_9ACTN</name>
<keyword evidence="3" id="KW-1185">Reference proteome</keyword>
<feature type="domain" description="AraC effector-binding" evidence="1">
    <location>
        <begin position="1"/>
        <end position="167"/>
    </location>
</feature>
<dbReference type="Pfam" id="PF06445">
    <property type="entry name" value="GyrI-like"/>
    <property type="match status" value="1"/>
</dbReference>
<dbReference type="EMBL" id="OCNK01000005">
    <property type="protein sequence ID" value="SOE03000.1"/>
    <property type="molecule type" value="Genomic_DNA"/>
</dbReference>
<protein>
    <submittedName>
        <fullName evidence="2">Effector-binding domain-containing protein</fullName>
    </submittedName>
</protein>
<dbReference type="RefSeq" id="WP_159961810.1">
    <property type="nucleotide sequence ID" value="NZ_OCNK01000005.1"/>
</dbReference>
<dbReference type="InterPro" id="IPR029442">
    <property type="entry name" value="GyrI-like"/>
</dbReference>
<evidence type="ECO:0000313" key="2">
    <source>
        <dbReference type="EMBL" id="SOE03000.1"/>
    </source>
</evidence>
<dbReference type="SMART" id="SM00871">
    <property type="entry name" value="AraC_E_bind"/>
    <property type="match status" value="1"/>
</dbReference>
<dbReference type="SUPFAM" id="SSF55136">
    <property type="entry name" value="Probable bacterial effector-binding domain"/>
    <property type="match status" value="1"/>
</dbReference>
<dbReference type="Proteomes" id="UP000219482">
    <property type="component" value="Unassembled WGS sequence"/>
</dbReference>
<dbReference type="InterPro" id="IPR011256">
    <property type="entry name" value="Reg_factor_effector_dom_sf"/>
</dbReference>
<proteinExistence type="predicted"/>
<dbReference type="AlphaFoldDB" id="A0A286H5B6"/>
<sequence>MTLEVLQLTAQPIVSIRGIIKVPDLEVAMDDRVPALREYVTRHQTRPTGPTFVRYHMFPSIGPNDDVADLEADVEQGFPVMAALPDEGPIRAAELPHGRAVTANYIGVPKGLGAAYASISAWMQENNQQPSGPAWEIYHFIDFDQFTKHASLPDPATWHHQIVQPIT</sequence>
<reference evidence="3" key="1">
    <citation type="submission" date="2017-09" db="EMBL/GenBank/DDBJ databases">
        <authorList>
            <person name="Varghese N."/>
            <person name="Submissions S."/>
        </authorList>
    </citation>
    <scope>NUCLEOTIDE SEQUENCE [LARGE SCALE GENOMIC DNA]</scope>
    <source>
        <strain evidence="3">DSM 44270</strain>
    </source>
</reference>
<evidence type="ECO:0000313" key="3">
    <source>
        <dbReference type="Proteomes" id="UP000219482"/>
    </source>
</evidence>
<dbReference type="InterPro" id="IPR010499">
    <property type="entry name" value="AraC_E-bd"/>
</dbReference>